<dbReference type="SUPFAM" id="SSF102114">
    <property type="entry name" value="Radical SAM enzymes"/>
    <property type="match status" value="1"/>
</dbReference>
<comment type="subcellular location">
    <subcellularLocation>
        <location evidence="8">Cytoplasm</location>
    </subcellularLocation>
</comment>
<evidence type="ECO:0000313" key="10">
    <source>
        <dbReference type="EMBL" id="EFB91929.1"/>
    </source>
</evidence>
<gene>
    <name evidence="10" type="primary">pflA</name>
    <name evidence="10" type="ORF">HMPREF7215_1405</name>
</gene>
<comment type="similarity">
    <text evidence="1 8">Belongs to the organic radical-activating enzymes family.</text>
</comment>
<dbReference type="InterPro" id="IPR058240">
    <property type="entry name" value="rSAM_sf"/>
</dbReference>
<proteinExistence type="inferred from homology"/>
<keyword evidence="4 8" id="KW-0479">Metal-binding</keyword>
<evidence type="ECO:0000256" key="4">
    <source>
        <dbReference type="ARBA" id="ARBA00022723"/>
    </source>
</evidence>
<keyword evidence="6 8" id="KW-0408">Iron</keyword>
<dbReference type="InterPro" id="IPR034457">
    <property type="entry name" value="Organic_radical-activating"/>
</dbReference>
<dbReference type="SFLD" id="SFLDG01066">
    <property type="entry name" value="organic_radical-activating_enz"/>
    <property type="match status" value="1"/>
</dbReference>
<evidence type="ECO:0000256" key="2">
    <source>
        <dbReference type="ARBA" id="ARBA00022485"/>
    </source>
</evidence>
<reference evidence="10 11" key="1">
    <citation type="submission" date="2009-12" db="EMBL/GenBank/DDBJ databases">
        <authorList>
            <person name="Shrivastava S."/>
            <person name="Madupu R."/>
            <person name="Durkin A.S."/>
            <person name="Torralba M."/>
            <person name="Methe B."/>
            <person name="Sutton G.G."/>
            <person name="Strausberg R.L."/>
            <person name="Nelson K.E."/>
        </authorList>
    </citation>
    <scope>NUCLEOTIDE SEQUENCE [LARGE SCALE GENOMIC DNA]</scope>
    <source>
        <strain evidence="10 11">W5455</strain>
    </source>
</reference>
<comment type="cofactor">
    <cofactor evidence="8">
        <name>[4Fe-4S] cluster</name>
        <dbReference type="ChEBI" id="CHEBI:49883"/>
    </cofactor>
    <text evidence="8">Binds 1 [4Fe-4S] cluster. The cluster is coordinated with 3 cysteines and an exchangeable S-adenosyl-L-methionine.</text>
</comment>
<keyword evidence="8" id="KW-0963">Cytoplasm</keyword>
<dbReference type="InterPro" id="IPR012838">
    <property type="entry name" value="PFL1_activating"/>
</dbReference>
<accession>A0ABM9ZY99</accession>
<dbReference type="PANTHER" id="PTHR30352:SF5">
    <property type="entry name" value="PYRUVATE FORMATE-LYASE 1-ACTIVATING ENZYME"/>
    <property type="match status" value="1"/>
</dbReference>
<dbReference type="Pfam" id="PF04055">
    <property type="entry name" value="Radical_SAM"/>
    <property type="match status" value="1"/>
</dbReference>
<evidence type="ECO:0000256" key="8">
    <source>
        <dbReference type="RuleBase" id="RU362053"/>
    </source>
</evidence>
<evidence type="ECO:0000256" key="7">
    <source>
        <dbReference type="ARBA" id="ARBA00023014"/>
    </source>
</evidence>
<evidence type="ECO:0000256" key="1">
    <source>
        <dbReference type="ARBA" id="ARBA00009777"/>
    </source>
</evidence>
<dbReference type="CDD" id="cd01335">
    <property type="entry name" value="Radical_SAM"/>
    <property type="match status" value="1"/>
</dbReference>
<keyword evidence="2 8" id="KW-0004">4Fe-4S</keyword>
<feature type="domain" description="Radical SAM core" evidence="9">
    <location>
        <begin position="23"/>
        <end position="256"/>
    </location>
</feature>
<evidence type="ECO:0000259" key="9">
    <source>
        <dbReference type="PROSITE" id="PS51918"/>
    </source>
</evidence>
<comment type="caution">
    <text evidence="10">The sequence shown here is derived from an EMBL/GenBank/DDBJ whole genome shotgun (WGS) entry which is preliminary data.</text>
</comment>
<dbReference type="SFLD" id="SFLDS00029">
    <property type="entry name" value="Radical_SAM"/>
    <property type="match status" value="1"/>
</dbReference>
<dbReference type="EMBL" id="ADFP01000011">
    <property type="protein sequence ID" value="EFB91929.1"/>
    <property type="molecule type" value="Genomic_DNA"/>
</dbReference>
<evidence type="ECO:0000256" key="6">
    <source>
        <dbReference type="ARBA" id="ARBA00023004"/>
    </source>
</evidence>
<comment type="function">
    <text evidence="8">Activation of pyruvate formate-lyase under anaerobic conditions by generation of an organic free radical, using S-adenosylmethionine and reduced flavodoxin as cosubstrates to produce 5'-deoxy-adenosine.</text>
</comment>
<keyword evidence="7 8" id="KW-0411">Iron-sulfur</keyword>
<comment type="catalytic activity">
    <reaction evidence="8">
        <text>glycyl-[formate C-acetyltransferase] + reduced [flavodoxin] + S-adenosyl-L-methionine = glycin-2-yl radical-[formate C-acetyltransferase] + semiquinone [flavodoxin] + 5'-deoxyadenosine + L-methionine + H(+)</text>
        <dbReference type="Rhea" id="RHEA:19225"/>
        <dbReference type="Rhea" id="RHEA-COMP:10622"/>
        <dbReference type="Rhea" id="RHEA-COMP:12190"/>
        <dbReference type="Rhea" id="RHEA-COMP:12191"/>
        <dbReference type="Rhea" id="RHEA-COMP:14480"/>
        <dbReference type="ChEBI" id="CHEBI:15378"/>
        <dbReference type="ChEBI" id="CHEBI:17319"/>
        <dbReference type="ChEBI" id="CHEBI:29947"/>
        <dbReference type="ChEBI" id="CHEBI:32722"/>
        <dbReference type="ChEBI" id="CHEBI:57618"/>
        <dbReference type="ChEBI" id="CHEBI:57844"/>
        <dbReference type="ChEBI" id="CHEBI:59789"/>
        <dbReference type="ChEBI" id="CHEBI:140311"/>
        <dbReference type="EC" id="1.97.1.4"/>
    </reaction>
</comment>
<dbReference type="PROSITE" id="PS51918">
    <property type="entry name" value="RADICAL_SAM"/>
    <property type="match status" value="1"/>
</dbReference>
<dbReference type="InterPro" id="IPR007197">
    <property type="entry name" value="rSAM"/>
</dbReference>
<dbReference type="NCBIfam" id="TIGR02493">
    <property type="entry name" value="PFLA"/>
    <property type="match status" value="1"/>
</dbReference>
<keyword evidence="10" id="KW-0670">Pyruvate</keyword>
<evidence type="ECO:0000313" key="11">
    <source>
        <dbReference type="Proteomes" id="UP000006462"/>
    </source>
</evidence>
<evidence type="ECO:0000256" key="5">
    <source>
        <dbReference type="ARBA" id="ARBA00023002"/>
    </source>
</evidence>
<keyword evidence="5 8" id="KW-0560">Oxidoreductase</keyword>
<sequence>MGQKGERTMLQGRIHSTESFGSVDGPGVRFVIFFKGCAMRCRYCHNPDTWGCRGGELKTAAELLDRAERYRSYWGKEGGITVSGGEPLLQIDFLLELFREAKKRVIDTAAQPFTREEPFFGTIAELMEYTDLLMVDIKHIDPGPHKKLTACGNENILDCLRWLSGIGKPVWLRHVLVPGVTDDDGALFRMRAFIETLANVEKIEVLPYHAFGEYKWKQRGLPYTLSGVLPPAPDRVANAEAVLRGQKSPGRPIPFETIKRDHNQGVAAKKAAHCWHGEREKTARLP</sequence>
<dbReference type="EC" id="1.97.1.4" evidence="8"/>
<keyword evidence="11" id="KW-1185">Reference proteome</keyword>
<dbReference type="GO" id="GO:0043365">
    <property type="term" value="F:[formate-C-acetyltransferase]-activating enzyme activity"/>
    <property type="evidence" value="ECO:0007669"/>
    <property type="project" value="UniProtKB-EC"/>
</dbReference>
<dbReference type="Proteomes" id="UP000006462">
    <property type="component" value="Unassembled WGS sequence"/>
</dbReference>
<name>A0ABM9ZY99_9BACT</name>
<organism evidence="10 11">
    <name type="scientific">Pyramidobacter piscolens W5455</name>
    <dbReference type="NCBI Taxonomy" id="352165"/>
    <lineage>
        <taxon>Bacteria</taxon>
        <taxon>Thermotogati</taxon>
        <taxon>Synergistota</taxon>
        <taxon>Synergistia</taxon>
        <taxon>Synergistales</taxon>
        <taxon>Dethiosulfovibrionaceae</taxon>
        <taxon>Pyramidobacter</taxon>
    </lineage>
</organism>
<keyword evidence="3 8" id="KW-0949">S-adenosyl-L-methionine</keyword>
<evidence type="ECO:0000256" key="3">
    <source>
        <dbReference type="ARBA" id="ARBA00022691"/>
    </source>
</evidence>
<dbReference type="InterPro" id="IPR001989">
    <property type="entry name" value="Radical_activat_CS"/>
</dbReference>
<dbReference type="PANTHER" id="PTHR30352">
    <property type="entry name" value="PYRUVATE FORMATE-LYASE-ACTIVATING ENZYME"/>
    <property type="match status" value="1"/>
</dbReference>
<dbReference type="Gene3D" id="3.20.20.70">
    <property type="entry name" value="Aldolase class I"/>
    <property type="match status" value="1"/>
</dbReference>
<dbReference type="InterPro" id="IPR013785">
    <property type="entry name" value="Aldolase_TIM"/>
</dbReference>
<dbReference type="PROSITE" id="PS01087">
    <property type="entry name" value="RADICAL_ACTIVATING"/>
    <property type="match status" value="1"/>
</dbReference>
<protein>
    <recommendedName>
        <fullName evidence="8">Pyruvate formate-lyase-activating enzyme</fullName>
        <ecNumber evidence="8">1.97.1.4</ecNumber>
    </recommendedName>
</protein>